<dbReference type="GO" id="GO:0008276">
    <property type="term" value="F:protein methyltransferase activity"/>
    <property type="evidence" value="ECO:0007669"/>
    <property type="project" value="InterPro"/>
</dbReference>
<dbReference type="InterPro" id="IPR002052">
    <property type="entry name" value="DNA_methylase_N6_adenine_CS"/>
</dbReference>
<keyword evidence="6" id="KW-1185">Reference proteome</keyword>
<dbReference type="EMBL" id="BTGU01000125">
    <property type="protein sequence ID" value="GMN62234.1"/>
    <property type="molecule type" value="Genomic_DNA"/>
</dbReference>
<proteinExistence type="predicted"/>
<dbReference type="Proteomes" id="UP001187192">
    <property type="component" value="Unassembled WGS sequence"/>
</dbReference>
<dbReference type="Pfam" id="PF05175">
    <property type="entry name" value="MTS"/>
    <property type="match status" value="1"/>
</dbReference>
<evidence type="ECO:0000256" key="3">
    <source>
        <dbReference type="ARBA" id="ARBA00022691"/>
    </source>
</evidence>
<reference evidence="5" key="1">
    <citation type="submission" date="2023-07" db="EMBL/GenBank/DDBJ databases">
        <title>draft genome sequence of fig (Ficus carica).</title>
        <authorList>
            <person name="Takahashi T."/>
            <person name="Nishimura K."/>
        </authorList>
    </citation>
    <scope>NUCLEOTIDE SEQUENCE</scope>
</reference>
<feature type="domain" description="Methyltransferase small" evidence="4">
    <location>
        <begin position="195"/>
        <end position="277"/>
    </location>
</feature>
<organism evidence="5 6">
    <name type="scientific">Ficus carica</name>
    <name type="common">Common fig</name>
    <dbReference type="NCBI Taxonomy" id="3494"/>
    <lineage>
        <taxon>Eukaryota</taxon>
        <taxon>Viridiplantae</taxon>
        <taxon>Streptophyta</taxon>
        <taxon>Embryophyta</taxon>
        <taxon>Tracheophyta</taxon>
        <taxon>Spermatophyta</taxon>
        <taxon>Magnoliopsida</taxon>
        <taxon>eudicotyledons</taxon>
        <taxon>Gunneridae</taxon>
        <taxon>Pentapetalae</taxon>
        <taxon>rosids</taxon>
        <taxon>fabids</taxon>
        <taxon>Rosales</taxon>
        <taxon>Moraceae</taxon>
        <taxon>Ficeae</taxon>
        <taxon>Ficus</taxon>
    </lineage>
</organism>
<dbReference type="Gene3D" id="3.40.50.150">
    <property type="entry name" value="Vaccinia Virus protein VP39"/>
    <property type="match status" value="1"/>
</dbReference>
<dbReference type="AlphaFoldDB" id="A0AA88E0V9"/>
<dbReference type="InterPro" id="IPR004556">
    <property type="entry name" value="HemK-like"/>
</dbReference>
<dbReference type="NCBIfam" id="TIGR00536">
    <property type="entry name" value="hemK_fam"/>
    <property type="match status" value="1"/>
</dbReference>
<dbReference type="CDD" id="cd02440">
    <property type="entry name" value="AdoMet_MTases"/>
    <property type="match status" value="1"/>
</dbReference>
<evidence type="ECO:0000259" key="4">
    <source>
        <dbReference type="Pfam" id="PF05175"/>
    </source>
</evidence>
<dbReference type="InterPro" id="IPR029063">
    <property type="entry name" value="SAM-dependent_MTases_sf"/>
</dbReference>
<dbReference type="InterPro" id="IPR007848">
    <property type="entry name" value="Small_mtfrase_dom"/>
</dbReference>
<dbReference type="GO" id="GO:0003676">
    <property type="term" value="F:nucleic acid binding"/>
    <property type="evidence" value="ECO:0007669"/>
    <property type="project" value="InterPro"/>
</dbReference>
<dbReference type="SUPFAM" id="SSF53335">
    <property type="entry name" value="S-adenosyl-L-methionine-dependent methyltransferases"/>
    <property type="match status" value="1"/>
</dbReference>
<name>A0AA88E0V9_FICCA</name>
<evidence type="ECO:0000256" key="2">
    <source>
        <dbReference type="ARBA" id="ARBA00022679"/>
    </source>
</evidence>
<accession>A0AA88E0V9</accession>
<sequence length="371" mass="41393">MKLSLTYAFGVSNFTVFVKPPLFRNLHHSVCLSLKPTPPPPAAAAPLKHRMPLFLRPPTYTAPMSELHKWHEWAKSLASSVGTTFEDLDNGPDSSLLCRELKWLVEDVVEDQTLPSLTQSEKCERNVGVRVSLEELYKLWKERIEDRRPFQYIVGCEHWRDLVLCVQDGVLIPRPETERIVDLVGDVVLDNEELREGLWVDLGTGSGAIAIGVGMMLKSWGRVIATDLSPLALSVAAFNVQRYDLQDVVELRQGSWFEPLKDLEGKVAGIISNPPYIPSENISGLQAEVRRHEPRIALDGGVHGMDDLLHLCKGAASVLKSGGFFAFETNGEKQCKHLVEYMETAAGDSFCNLNIVPDFAGIQRFVTGFRK</sequence>
<dbReference type="PROSITE" id="PS00092">
    <property type="entry name" value="N6_MTASE"/>
    <property type="match status" value="1"/>
</dbReference>
<dbReference type="PANTHER" id="PTHR47441">
    <property type="match status" value="1"/>
</dbReference>
<dbReference type="InterPro" id="IPR052663">
    <property type="entry name" value="RF_glutamine_MTase_cyano"/>
</dbReference>
<dbReference type="GO" id="GO:0032259">
    <property type="term" value="P:methylation"/>
    <property type="evidence" value="ECO:0007669"/>
    <property type="project" value="UniProtKB-KW"/>
</dbReference>
<dbReference type="GO" id="GO:0008757">
    <property type="term" value="F:S-adenosylmethionine-dependent methyltransferase activity"/>
    <property type="evidence" value="ECO:0007669"/>
    <property type="project" value="UniProtKB-ARBA"/>
</dbReference>
<dbReference type="PANTHER" id="PTHR47441:SF3">
    <property type="entry name" value="RELEASE FACTOR GLUTAMINE METHYLTRANSFERASE"/>
    <property type="match status" value="1"/>
</dbReference>
<protein>
    <recommendedName>
        <fullName evidence="4">Methyltransferase small domain-containing protein</fullName>
    </recommendedName>
</protein>
<evidence type="ECO:0000313" key="5">
    <source>
        <dbReference type="EMBL" id="GMN62234.1"/>
    </source>
</evidence>
<keyword evidence="2" id="KW-0808">Transferase</keyword>
<keyword evidence="1" id="KW-0489">Methyltransferase</keyword>
<evidence type="ECO:0000313" key="6">
    <source>
        <dbReference type="Proteomes" id="UP001187192"/>
    </source>
</evidence>
<evidence type="ECO:0000256" key="1">
    <source>
        <dbReference type="ARBA" id="ARBA00022603"/>
    </source>
</evidence>
<comment type="caution">
    <text evidence="5">The sequence shown here is derived from an EMBL/GenBank/DDBJ whole genome shotgun (WGS) entry which is preliminary data.</text>
</comment>
<keyword evidence="3" id="KW-0949">S-adenosyl-L-methionine</keyword>
<gene>
    <name evidence="5" type="ORF">TIFTF001_031325</name>
</gene>